<accession>X1B2I8</accession>
<reference evidence="1" key="1">
    <citation type="journal article" date="2014" name="Front. Microbiol.">
        <title>High frequency of phylogenetically diverse reductive dehalogenase-homologous genes in deep subseafloor sedimentary metagenomes.</title>
        <authorList>
            <person name="Kawai M."/>
            <person name="Futagami T."/>
            <person name="Toyoda A."/>
            <person name="Takaki Y."/>
            <person name="Nishi S."/>
            <person name="Hori S."/>
            <person name="Arai W."/>
            <person name="Tsubouchi T."/>
            <person name="Morono Y."/>
            <person name="Uchiyama I."/>
            <person name="Ito T."/>
            <person name="Fujiyama A."/>
            <person name="Inagaki F."/>
            <person name="Takami H."/>
        </authorList>
    </citation>
    <scope>NUCLEOTIDE SEQUENCE</scope>
    <source>
        <strain evidence="1">Expedition CK06-06</strain>
    </source>
</reference>
<sequence>MGKIDPICGEKGTIKTNGHYFCSKECISIYEEKYNIKRERGYLLVGANKFQ</sequence>
<proteinExistence type="predicted"/>
<gene>
    <name evidence="1" type="ORF">S01H4_10601</name>
</gene>
<evidence type="ECO:0000313" key="1">
    <source>
        <dbReference type="EMBL" id="GAG66226.1"/>
    </source>
</evidence>
<protein>
    <recommendedName>
        <fullName evidence="2">TRASH domain-containing protein</fullName>
    </recommendedName>
</protein>
<organism evidence="1">
    <name type="scientific">marine sediment metagenome</name>
    <dbReference type="NCBI Taxonomy" id="412755"/>
    <lineage>
        <taxon>unclassified sequences</taxon>
        <taxon>metagenomes</taxon>
        <taxon>ecological metagenomes</taxon>
    </lineage>
</organism>
<comment type="caution">
    <text evidence="1">The sequence shown here is derived from an EMBL/GenBank/DDBJ whole genome shotgun (WGS) entry which is preliminary data.</text>
</comment>
<dbReference type="AlphaFoldDB" id="X1B2I8"/>
<dbReference type="EMBL" id="BART01004094">
    <property type="protein sequence ID" value="GAG66226.1"/>
    <property type="molecule type" value="Genomic_DNA"/>
</dbReference>
<evidence type="ECO:0008006" key="2">
    <source>
        <dbReference type="Google" id="ProtNLM"/>
    </source>
</evidence>
<name>X1B2I8_9ZZZZ</name>